<dbReference type="KEGG" id="acru:HHL28_01400"/>
<evidence type="ECO:0000313" key="2">
    <source>
        <dbReference type="EMBL" id="QJE71943.1"/>
    </source>
</evidence>
<organism evidence="2 3">
    <name type="scientific">Aerophototrophica crusticola</name>
    <dbReference type="NCBI Taxonomy" id="1709002"/>
    <lineage>
        <taxon>Bacteria</taxon>
        <taxon>Pseudomonadati</taxon>
        <taxon>Pseudomonadota</taxon>
        <taxon>Alphaproteobacteria</taxon>
        <taxon>Rhodospirillales</taxon>
        <taxon>Rhodospirillaceae</taxon>
        <taxon>Aerophototrophica</taxon>
    </lineage>
</organism>
<keyword evidence="3" id="KW-1185">Reference proteome</keyword>
<dbReference type="InterPro" id="IPR024409">
    <property type="entry name" value="DUF3833"/>
</dbReference>
<dbReference type="Proteomes" id="UP000501891">
    <property type="component" value="Chromosome"/>
</dbReference>
<dbReference type="PROSITE" id="PS51257">
    <property type="entry name" value="PROKAR_LIPOPROTEIN"/>
    <property type="match status" value="1"/>
</dbReference>
<feature type="chain" id="PRO_5032686063" evidence="1">
    <location>
        <begin position="22"/>
        <end position="190"/>
    </location>
</feature>
<feature type="signal peptide" evidence="1">
    <location>
        <begin position="1"/>
        <end position="21"/>
    </location>
</feature>
<evidence type="ECO:0000256" key="1">
    <source>
        <dbReference type="SAM" id="SignalP"/>
    </source>
</evidence>
<protein>
    <submittedName>
        <fullName evidence="2">DUF3833 domain-containing protein</fullName>
    </submittedName>
</protein>
<dbReference type="AlphaFoldDB" id="A0A858R429"/>
<sequence>MLRRLLILVAAVAVLAGCSSMKPEDFANNTPKLVLEEYFQGRTRAYGIVEDRFGNVKRQFVADIQGTWDGTTLTLVEDFVWNDGEVEQRIWKLAKQGEHGWEGRTADAIGPSRGKLYGNAFFMEYDFNLKYGDGRMKVHFDDWMFLQPDGVLLNRAEISKFGIHLATVTIAFRKEGVGMAPAAARTQAAE</sequence>
<proteinExistence type="predicted"/>
<reference evidence="2" key="1">
    <citation type="submission" date="2020-04" db="EMBL/GenBank/DDBJ databases">
        <title>A desert anoxygenic phototrophic bacterium fixes CO2 using RubisCO under aerobic conditions.</title>
        <authorList>
            <person name="Tang K."/>
        </authorList>
    </citation>
    <scope>NUCLEOTIDE SEQUENCE [LARGE SCALE GENOMIC DNA]</scope>
    <source>
        <strain evidence="2">MIMtkB3</strain>
    </source>
</reference>
<accession>A0A858R429</accession>
<dbReference type="EMBL" id="CP051775">
    <property type="protein sequence ID" value="QJE71943.1"/>
    <property type="molecule type" value="Genomic_DNA"/>
</dbReference>
<evidence type="ECO:0000313" key="3">
    <source>
        <dbReference type="Proteomes" id="UP000501891"/>
    </source>
</evidence>
<gene>
    <name evidence="2" type="ORF">HHL28_01400</name>
</gene>
<keyword evidence="1" id="KW-0732">Signal</keyword>
<dbReference type="Pfam" id="PF12915">
    <property type="entry name" value="DUF3833"/>
    <property type="match status" value="1"/>
</dbReference>
<name>A0A858R429_9PROT</name>